<gene>
    <name evidence="2" type="ORF">TGBR9_357060</name>
</gene>
<evidence type="ECO:0000313" key="2">
    <source>
        <dbReference type="EMBL" id="PUA90829.1"/>
    </source>
</evidence>
<reference evidence="2 3" key="1">
    <citation type="journal article" date="2016" name="Nat. Commun.">
        <title>Local admixture of amplified and diversified secreted pathogenesis determinants shapes mosaic Toxoplasma gondii genomes.</title>
        <authorList>
            <person name="Lorenzi H."/>
            <person name="Khan A."/>
            <person name="Behnke M.S."/>
            <person name="Namasivayam S."/>
            <person name="Swapna L.S."/>
            <person name="Hadjithomas M."/>
            <person name="Karamycheva S."/>
            <person name="Pinney D."/>
            <person name="Brunk B.P."/>
            <person name="Ajioka J.W."/>
            <person name="Ajzenberg D."/>
            <person name="Boothroyd J.C."/>
            <person name="Boyle J.P."/>
            <person name="Darde M.L."/>
            <person name="Diaz-Miranda M.A."/>
            <person name="Dubey J.P."/>
            <person name="Fritz H.M."/>
            <person name="Gennari S.M."/>
            <person name="Gregory B.D."/>
            <person name="Kim K."/>
            <person name="Saeij J.P."/>
            <person name="Su C."/>
            <person name="White M.W."/>
            <person name="Zhu X.Q."/>
            <person name="Howe D.K."/>
            <person name="Rosenthal B.M."/>
            <person name="Grigg M.E."/>
            <person name="Parkinson J."/>
            <person name="Liu L."/>
            <person name="Kissinger J.C."/>
            <person name="Roos D.S."/>
            <person name="Sibley L.D."/>
        </authorList>
    </citation>
    <scope>NUCLEOTIDE SEQUENCE [LARGE SCALE GENOMIC DNA]</scope>
    <source>
        <strain evidence="2 3">TgCATBr9</strain>
    </source>
</reference>
<accession>A0A2T6IZP8</accession>
<feature type="compositionally biased region" description="Acidic residues" evidence="1">
    <location>
        <begin position="177"/>
        <end position="189"/>
    </location>
</feature>
<sequence length="238" mass="26807">MASAPWSTEIEEEDARRTTDTQQGREKKQKASKERGMESNTMREKREEGCRGVSRWNRRSEKGVGNAFLCQELPVAETEPSGCLGSTDREASRRGAQQGGARRDCVSRASASAPHMRRGLHEGDEATRCWVSSLADAERERTRPADVARSTSRKTARGNWRQSSRRETGIATAGVSEECEQGPSEEIEETENKEREGKGAGEREQERERDGDQEEHTRVRKKKSEQRQENGRGTSQLR</sequence>
<dbReference type="Proteomes" id="UP000244488">
    <property type="component" value="Unassembled WGS sequence"/>
</dbReference>
<feature type="compositionally biased region" description="Basic and acidic residues" evidence="1">
    <location>
        <begin position="14"/>
        <end position="50"/>
    </location>
</feature>
<organism evidence="2 3">
    <name type="scientific">Toxoplasma gondii TgCATBr9</name>
    <dbReference type="NCBI Taxonomy" id="943120"/>
    <lineage>
        <taxon>Eukaryota</taxon>
        <taxon>Sar</taxon>
        <taxon>Alveolata</taxon>
        <taxon>Apicomplexa</taxon>
        <taxon>Conoidasida</taxon>
        <taxon>Coccidia</taxon>
        <taxon>Eucoccidiorida</taxon>
        <taxon>Eimeriorina</taxon>
        <taxon>Sarcocystidae</taxon>
        <taxon>Toxoplasma</taxon>
    </lineage>
</organism>
<evidence type="ECO:0000313" key="3">
    <source>
        <dbReference type="Proteomes" id="UP000244488"/>
    </source>
</evidence>
<name>A0A2T6IZP8_TOXGO</name>
<evidence type="ECO:0000256" key="1">
    <source>
        <dbReference type="SAM" id="MobiDB-lite"/>
    </source>
</evidence>
<feature type="compositionally biased region" description="Basic and acidic residues" evidence="1">
    <location>
        <begin position="136"/>
        <end position="146"/>
    </location>
</feature>
<feature type="compositionally biased region" description="Basic and acidic residues" evidence="1">
    <location>
        <begin position="190"/>
        <end position="217"/>
    </location>
</feature>
<dbReference type="EMBL" id="AFHV02000760">
    <property type="protein sequence ID" value="PUA90829.1"/>
    <property type="molecule type" value="Genomic_DNA"/>
</dbReference>
<dbReference type="VEuPathDB" id="ToxoDB:TGBR9_357060"/>
<proteinExistence type="predicted"/>
<protein>
    <submittedName>
        <fullName evidence="2">Uncharacterized protein</fullName>
    </submittedName>
</protein>
<feature type="region of interest" description="Disordered" evidence="1">
    <location>
        <begin position="1"/>
        <end position="238"/>
    </location>
</feature>
<comment type="caution">
    <text evidence="2">The sequence shown here is derived from an EMBL/GenBank/DDBJ whole genome shotgun (WGS) entry which is preliminary data.</text>
</comment>
<dbReference type="AlphaFoldDB" id="A0A2T6IZP8"/>